<accession>A0A1M6T2Y5</accession>
<keyword evidence="2" id="KW-1185">Reference proteome</keyword>
<reference evidence="1 2" key="1">
    <citation type="submission" date="2016-11" db="EMBL/GenBank/DDBJ databases">
        <authorList>
            <person name="Jaros S."/>
            <person name="Januszkiewicz K."/>
            <person name="Wedrychowicz H."/>
        </authorList>
    </citation>
    <scope>NUCLEOTIDE SEQUENCE [LARGE SCALE GENOMIC DNA]</scope>
    <source>
        <strain evidence="1 2">DSM 3090</strain>
    </source>
</reference>
<organism evidence="1 2">
    <name type="scientific">Hathewaya proteolytica DSM 3090</name>
    <dbReference type="NCBI Taxonomy" id="1121331"/>
    <lineage>
        <taxon>Bacteria</taxon>
        <taxon>Bacillati</taxon>
        <taxon>Bacillota</taxon>
        <taxon>Clostridia</taxon>
        <taxon>Eubacteriales</taxon>
        <taxon>Clostridiaceae</taxon>
        <taxon>Hathewaya</taxon>
    </lineage>
</organism>
<dbReference type="Proteomes" id="UP000183952">
    <property type="component" value="Unassembled WGS sequence"/>
</dbReference>
<sequence length="117" mass="13532">MKNFTQNNVDLIIHKDFSDIISYRTTSLNILVNIIDKSSKKNLVTESLSSLELIKQIELKGSKGLRMTSPVLRDGYLNINVNFDHTLIEKNRQEMSITLEVKNTFIKKHISFTYTKI</sequence>
<dbReference type="AlphaFoldDB" id="A0A1M6T2Y5"/>
<evidence type="ECO:0000313" key="2">
    <source>
        <dbReference type="Proteomes" id="UP000183952"/>
    </source>
</evidence>
<evidence type="ECO:0000313" key="1">
    <source>
        <dbReference type="EMBL" id="SHK51362.1"/>
    </source>
</evidence>
<gene>
    <name evidence="1" type="ORF">SAMN02745248_02712</name>
</gene>
<protein>
    <submittedName>
        <fullName evidence="1">Uncharacterized protein</fullName>
    </submittedName>
</protein>
<proteinExistence type="predicted"/>
<dbReference type="EMBL" id="FRAD01000035">
    <property type="protein sequence ID" value="SHK51362.1"/>
    <property type="molecule type" value="Genomic_DNA"/>
</dbReference>
<dbReference type="RefSeq" id="WP_072904582.1">
    <property type="nucleotide sequence ID" value="NZ_FRAD01000035.1"/>
</dbReference>
<name>A0A1M6T2Y5_9CLOT</name>